<dbReference type="SMR" id="A2DN50"/>
<dbReference type="InParanoid" id="A2DN50"/>
<accession>A2DN50</accession>
<dbReference type="KEGG" id="tva:5463733"/>
<gene>
    <name evidence="1" type="ORF">TVAG_122930</name>
</gene>
<reference evidence="1" key="2">
    <citation type="journal article" date="2007" name="Science">
        <title>Draft genome sequence of the sexually transmitted pathogen Trichomonas vaginalis.</title>
        <authorList>
            <person name="Carlton J.M."/>
            <person name="Hirt R.P."/>
            <person name="Silva J.C."/>
            <person name="Delcher A.L."/>
            <person name="Schatz M."/>
            <person name="Zhao Q."/>
            <person name="Wortman J.R."/>
            <person name="Bidwell S.L."/>
            <person name="Alsmark U.C.M."/>
            <person name="Besteiro S."/>
            <person name="Sicheritz-Ponten T."/>
            <person name="Noel C.J."/>
            <person name="Dacks J.B."/>
            <person name="Foster P.G."/>
            <person name="Simillion C."/>
            <person name="Van de Peer Y."/>
            <person name="Miranda-Saavedra D."/>
            <person name="Barton G.J."/>
            <person name="Westrop G.D."/>
            <person name="Mueller S."/>
            <person name="Dessi D."/>
            <person name="Fiori P.L."/>
            <person name="Ren Q."/>
            <person name="Paulsen I."/>
            <person name="Zhang H."/>
            <person name="Bastida-Corcuera F.D."/>
            <person name="Simoes-Barbosa A."/>
            <person name="Brown M.T."/>
            <person name="Hayes R.D."/>
            <person name="Mukherjee M."/>
            <person name="Okumura C.Y."/>
            <person name="Schneider R."/>
            <person name="Smith A.J."/>
            <person name="Vanacova S."/>
            <person name="Villalvazo M."/>
            <person name="Haas B.J."/>
            <person name="Pertea M."/>
            <person name="Feldblyum T.V."/>
            <person name="Utterback T.R."/>
            <person name="Shu C.L."/>
            <person name="Osoegawa K."/>
            <person name="de Jong P.J."/>
            <person name="Hrdy I."/>
            <person name="Horvathova L."/>
            <person name="Zubacova Z."/>
            <person name="Dolezal P."/>
            <person name="Malik S.B."/>
            <person name="Logsdon J.M. Jr."/>
            <person name="Henze K."/>
            <person name="Gupta A."/>
            <person name="Wang C.C."/>
            <person name="Dunne R.L."/>
            <person name="Upcroft J.A."/>
            <person name="Upcroft P."/>
            <person name="White O."/>
            <person name="Salzberg S.L."/>
            <person name="Tang P."/>
            <person name="Chiu C.-H."/>
            <person name="Lee Y.-S."/>
            <person name="Embley T.M."/>
            <person name="Coombs G.H."/>
            <person name="Mottram J.C."/>
            <person name="Tachezy J."/>
            <person name="Fraser-Liggett C.M."/>
            <person name="Johnson P.J."/>
        </authorList>
    </citation>
    <scope>NUCLEOTIDE SEQUENCE [LARGE SCALE GENOMIC DNA]</scope>
    <source>
        <strain evidence="1">G3</strain>
    </source>
</reference>
<reference evidence="1" key="1">
    <citation type="submission" date="2006-10" db="EMBL/GenBank/DDBJ databases">
        <authorList>
            <person name="Amadeo P."/>
            <person name="Zhao Q."/>
            <person name="Wortman J."/>
            <person name="Fraser-Liggett C."/>
            <person name="Carlton J."/>
        </authorList>
    </citation>
    <scope>NUCLEOTIDE SEQUENCE</scope>
    <source>
        <strain evidence="1">G3</strain>
    </source>
</reference>
<dbReference type="SUPFAM" id="SSF49785">
    <property type="entry name" value="Galactose-binding domain-like"/>
    <property type="match status" value="1"/>
</dbReference>
<dbReference type="AlphaFoldDB" id="A2DN50"/>
<dbReference type="InterPro" id="IPR008979">
    <property type="entry name" value="Galactose-bd-like_sf"/>
</dbReference>
<sequence>MTEAAQKFFELCQTVTEDTKEEAIKQLPNFNFLQFTLSEIDKLESVDWIPLPELASIYSSWIDQHDRVLNSIVSYLLFNTETTRDLSVNFAESIMDPSKIVLHPVENIIYKIATANGKREYLNLLEAGIFTASSSEALNQKGVDALFKNIKDAFFNSKPLDNSYVQISFPPFMQVQVLEYTIGTGRNMFPQTWILEGSNDKISWEPIDNKLHEKSVSHEFTKYTFQATAGNTKFYSHFKFTLKGDNSNNNKQLVLSALDFTGYVNLVKK</sequence>
<proteinExistence type="predicted"/>
<dbReference type="EMBL" id="DS113221">
    <property type="protein sequence ID" value="EAY18227.1"/>
    <property type="molecule type" value="Genomic_DNA"/>
</dbReference>
<evidence type="ECO:0008006" key="3">
    <source>
        <dbReference type="Google" id="ProtNLM"/>
    </source>
</evidence>
<dbReference type="Proteomes" id="UP000001542">
    <property type="component" value="Unassembled WGS sequence"/>
</dbReference>
<organism evidence="1 2">
    <name type="scientific">Trichomonas vaginalis (strain ATCC PRA-98 / G3)</name>
    <dbReference type="NCBI Taxonomy" id="412133"/>
    <lineage>
        <taxon>Eukaryota</taxon>
        <taxon>Metamonada</taxon>
        <taxon>Parabasalia</taxon>
        <taxon>Trichomonadida</taxon>
        <taxon>Trichomonadidae</taxon>
        <taxon>Trichomonas</taxon>
    </lineage>
</organism>
<dbReference type="RefSeq" id="XP_001579213.1">
    <property type="nucleotide sequence ID" value="XM_001579163.1"/>
</dbReference>
<evidence type="ECO:0000313" key="1">
    <source>
        <dbReference type="EMBL" id="EAY18227.1"/>
    </source>
</evidence>
<keyword evidence="2" id="KW-1185">Reference proteome</keyword>
<dbReference type="VEuPathDB" id="TrichDB:TVAGG3_1011400"/>
<dbReference type="OrthoDB" id="10266865at2759"/>
<dbReference type="VEuPathDB" id="TrichDB:TVAG_122930"/>
<dbReference type="Gene3D" id="2.60.120.260">
    <property type="entry name" value="Galactose-binding domain-like"/>
    <property type="match status" value="1"/>
</dbReference>
<evidence type="ECO:0000313" key="2">
    <source>
        <dbReference type="Proteomes" id="UP000001542"/>
    </source>
</evidence>
<name>A2DN50_TRIV3</name>
<protein>
    <recommendedName>
        <fullName evidence="3">F5/8 type C domain-containing protein</fullName>
    </recommendedName>
</protein>